<proteinExistence type="inferred from homology"/>
<comment type="caution">
    <text evidence="11">The sequence shown here is derived from an EMBL/GenBank/DDBJ whole genome shotgun (WGS) entry which is preliminary data.</text>
</comment>
<feature type="transmembrane region" description="Helical" evidence="10">
    <location>
        <begin position="137"/>
        <end position="157"/>
    </location>
</feature>
<dbReference type="EMBL" id="CAJVCH010571224">
    <property type="protein sequence ID" value="CAG7836968.1"/>
    <property type="molecule type" value="Genomic_DNA"/>
</dbReference>
<keyword evidence="3 10" id="KW-0808">Transferase</keyword>
<dbReference type="InterPro" id="IPR002076">
    <property type="entry name" value="ELO_fam"/>
</dbReference>
<comment type="catalytic activity">
    <reaction evidence="10">
        <text>a very-long-chain acyl-CoA + malonyl-CoA + H(+) = a very-long-chain 3-oxoacyl-CoA + CO2 + CoA</text>
        <dbReference type="Rhea" id="RHEA:32727"/>
        <dbReference type="ChEBI" id="CHEBI:15378"/>
        <dbReference type="ChEBI" id="CHEBI:16526"/>
        <dbReference type="ChEBI" id="CHEBI:57287"/>
        <dbReference type="ChEBI" id="CHEBI:57384"/>
        <dbReference type="ChEBI" id="CHEBI:90725"/>
        <dbReference type="ChEBI" id="CHEBI:90736"/>
        <dbReference type="EC" id="2.3.1.199"/>
    </reaction>
</comment>
<gene>
    <name evidence="11" type="ORF">AFUS01_LOCUS46154</name>
</gene>
<keyword evidence="8 10" id="KW-0472">Membrane</keyword>
<dbReference type="GO" id="GO:0030148">
    <property type="term" value="P:sphingolipid biosynthetic process"/>
    <property type="evidence" value="ECO:0007669"/>
    <property type="project" value="TreeGrafter"/>
</dbReference>
<name>A0A8J2PMX5_9HEXA</name>
<evidence type="ECO:0000256" key="7">
    <source>
        <dbReference type="ARBA" id="ARBA00023098"/>
    </source>
</evidence>
<dbReference type="Proteomes" id="UP000708208">
    <property type="component" value="Unassembled WGS sequence"/>
</dbReference>
<feature type="transmembrane region" description="Helical" evidence="10">
    <location>
        <begin position="71"/>
        <end position="88"/>
    </location>
</feature>
<keyword evidence="7 10" id="KW-0443">Lipid metabolism</keyword>
<dbReference type="GO" id="GO:0019367">
    <property type="term" value="P:fatty acid elongation, saturated fatty acid"/>
    <property type="evidence" value="ECO:0007669"/>
    <property type="project" value="TreeGrafter"/>
</dbReference>
<evidence type="ECO:0000256" key="4">
    <source>
        <dbReference type="ARBA" id="ARBA00022692"/>
    </source>
</evidence>
<dbReference type="EC" id="2.3.1.199" evidence="10"/>
<feature type="transmembrane region" description="Helical" evidence="10">
    <location>
        <begin position="100"/>
        <end position="125"/>
    </location>
</feature>
<dbReference type="AlphaFoldDB" id="A0A8J2PMX5"/>
<evidence type="ECO:0000256" key="3">
    <source>
        <dbReference type="ARBA" id="ARBA00022679"/>
    </source>
</evidence>
<dbReference type="GO" id="GO:0005789">
    <property type="term" value="C:endoplasmic reticulum membrane"/>
    <property type="evidence" value="ECO:0007669"/>
    <property type="project" value="TreeGrafter"/>
</dbReference>
<evidence type="ECO:0000256" key="8">
    <source>
        <dbReference type="ARBA" id="ARBA00023136"/>
    </source>
</evidence>
<organism evidence="11 12">
    <name type="scientific">Allacma fusca</name>
    <dbReference type="NCBI Taxonomy" id="39272"/>
    <lineage>
        <taxon>Eukaryota</taxon>
        <taxon>Metazoa</taxon>
        <taxon>Ecdysozoa</taxon>
        <taxon>Arthropoda</taxon>
        <taxon>Hexapoda</taxon>
        <taxon>Collembola</taxon>
        <taxon>Symphypleona</taxon>
        <taxon>Sminthuridae</taxon>
        <taxon>Allacma</taxon>
    </lineage>
</organism>
<evidence type="ECO:0000256" key="6">
    <source>
        <dbReference type="ARBA" id="ARBA00022989"/>
    </source>
</evidence>
<dbReference type="GO" id="GO:0034626">
    <property type="term" value="P:fatty acid elongation, polyunsaturated fatty acid"/>
    <property type="evidence" value="ECO:0007669"/>
    <property type="project" value="TreeGrafter"/>
</dbReference>
<dbReference type="GO" id="GO:0009922">
    <property type="term" value="F:fatty acid elongase activity"/>
    <property type="evidence" value="ECO:0007669"/>
    <property type="project" value="UniProtKB-EC"/>
</dbReference>
<feature type="transmembrane region" description="Helical" evidence="10">
    <location>
        <begin position="17"/>
        <end position="38"/>
    </location>
</feature>
<evidence type="ECO:0000256" key="9">
    <source>
        <dbReference type="ARBA" id="ARBA00023160"/>
    </source>
</evidence>
<dbReference type="PANTHER" id="PTHR11157">
    <property type="entry name" value="FATTY ACID ACYL TRANSFERASE-RELATED"/>
    <property type="match status" value="1"/>
</dbReference>
<keyword evidence="5 10" id="KW-0276">Fatty acid metabolism</keyword>
<dbReference type="PANTHER" id="PTHR11157:SF17">
    <property type="entry name" value="ELONGATION OF VERY LONG CHAIN FATTY ACIDS PROTEIN 6"/>
    <property type="match status" value="1"/>
</dbReference>
<dbReference type="PROSITE" id="PS01188">
    <property type="entry name" value="ELO"/>
    <property type="match status" value="1"/>
</dbReference>
<comment type="subcellular location">
    <subcellularLocation>
        <location evidence="1">Membrane</location>
        <topology evidence="1">Multi-pass membrane protein</topology>
    </subcellularLocation>
</comment>
<dbReference type="OrthoDB" id="10259681at2759"/>
<sequence>MYKTMCTWNDHNYATSFWGLLFLLSKFVELGDTAFIVLRKQKLIFLHWFHHVATLVLCWVGFSYYDAIGRIYFINTFVHSFMYTYYALSVLKVRIPRRLAMVLTTVQILQMFFALSLNFVSMYYIVIGEQCGRSMEVIFLVLFVVAVVVSLFINFFVKSYLTPKLKKLQ</sequence>
<reference evidence="11" key="1">
    <citation type="submission" date="2021-06" db="EMBL/GenBank/DDBJ databases">
        <authorList>
            <person name="Hodson N. C."/>
            <person name="Mongue J. A."/>
            <person name="Jaron S. K."/>
        </authorList>
    </citation>
    <scope>NUCLEOTIDE SEQUENCE</scope>
</reference>
<keyword evidence="12" id="KW-1185">Reference proteome</keyword>
<feature type="transmembrane region" description="Helical" evidence="10">
    <location>
        <begin position="45"/>
        <end position="65"/>
    </location>
</feature>
<evidence type="ECO:0000313" key="11">
    <source>
        <dbReference type="EMBL" id="CAG7836968.1"/>
    </source>
</evidence>
<protein>
    <recommendedName>
        <fullName evidence="10">Elongation of very long chain fatty acids protein</fullName>
        <ecNumber evidence="10">2.3.1.199</ecNumber>
    </recommendedName>
    <alternativeName>
        <fullName evidence="10">Very-long-chain 3-oxoacyl-CoA synthase</fullName>
    </alternativeName>
</protein>
<comment type="similarity">
    <text evidence="10">Belongs to the ELO family.</text>
</comment>
<dbReference type="GO" id="GO:0042761">
    <property type="term" value="P:very long-chain fatty acid biosynthetic process"/>
    <property type="evidence" value="ECO:0007669"/>
    <property type="project" value="TreeGrafter"/>
</dbReference>
<evidence type="ECO:0000256" key="10">
    <source>
        <dbReference type="RuleBase" id="RU361115"/>
    </source>
</evidence>
<keyword evidence="4 10" id="KW-0812">Transmembrane</keyword>
<evidence type="ECO:0000256" key="2">
    <source>
        <dbReference type="ARBA" id="ARBA00022516"/>
    </source>
</evidence>
<dbReference type="Pfam" id="PF01151">
    <property type="entry name" value="ELO"/>
    <property type="match status" value="1"/>
</dbReference>
<evidence type="ECO:0000256" key="5">
    <source>
        <dbReference type="ARBA" id="ARBA00022832"/>
    </source>
</evidence>
<keyword evidence="9 10" id="KW-0275">Fatty acid biosynthesis</keyword>
<keyword evidence="2 10" id="KW-0444">Lipid biosynthesis</keyword>
<accession>A0A8J2PMX5</accession>
<dbReference type="InterPro" id="IPR030457">
    <property type="entry name" value="ELO_CS"/>
</dbReference>
<keyword evidence="6 10" id="KW-1133">Transmembrane helix</keyword>
<dbReference type="GO" id="GO:0034625">
    <property type="term" value="P:fatty acid elongation, monounsaturated fatty acid"/>
    <property type="evidence" value="ECO:0007669"/>
    <property type="project" value="TreeGrafter"/>
</dbReference>
<evidence type="ECO:0000313" key="12">
    <source>
        <dbReference type="Proteomes" id="UP000708208"/>
    </source>
</evidence>
<evidence type="ECO:0000256" key="1">
    <source>
        <dbReference type="ARBA" id="ARBA00004141"/>
    </source>
</evidence>